<dbReference type="PANTHER" id="PTHR44591">
    <property type="entry name" value="STRESS RESPONSE REGULATOR PROTEIN 1"/>
    <property type="match status" value="1"/>
</dbReference>
<dbReference type="PROSITE" id="PS50110">
    <property type="entry name" value="RESPONSE_REGULATORY"/>
    <property type="match status" value="1"/>
</dbReference>
<evidence type="ECO:0000256" key="3">
    <source>
        <dbReference type="SAM" id="MobiDB-lite"/>
    </source>
</evidence>
<organism evidence="5 6">
    <name type="scientific">Neorhodopirellula lusitana</name>
    <dbReference type="NCBI Taxonomy" id="445327"/>
    <lineage>
        <taxon>Bacteria</taxon>
        <taxon>Pseudomonadati</taxon>
        <taxon>Planctomycetota</taxon>
        <taxon>Planctomycetia</taxon>
        <taxon>Pirellulales</taxon>
        <taxon>Pirellulaceae</taxon>
        <taxon>Neorhodopirellula</taxon>
    </lineage>
</organism>
<dbReference type="Proteomes" id="UP001158067">
    <property type="component" value="Unassembled WGS sequence"/>
</dbReference>
<feature type="domain" description="Response regulatory" evidence="4">
    <location>
        <begin position="4"/>
        <end position="122"/>
    </location>
</feature>
<feature type="modified residue" description="4-aspartylphosphate" evidence="2">
    <location>
        <position position="53"/>
    </location>
</feature>
<comment type="caution">
    <text evidence="5">The sequence shown here is derived from an EMBL/GenBank/DDBJ whole genome shotgun (WGS) entry which is preliminary data.</text>
</comment>
<feature type="region of interest" description="Disordered" evidence="3">
    <location>
        <begin position="126"/>
        <end position="163"/>
    </location>
</feature>
<evidence type="ECO:0000313" key="6">
    <source>
        <dbReference type="Proteomes" id="UP001158067"/>
    </source>
</evidence>
<keyword evidence="6" id="KW-1185">Reference proteome</keyword>
<keyword evidence="1 2" id="KW-0597">Phosphoprotein</keyword>
<dbReference type="RefSeq" id="WP_283433889.1">
    <property type="nucleotide sequence ID" value="NZ_FXUG01000010.1"/>
</dbReference>
<evidence type="ECO:0000256" key="1">
    <source>
        <dbReference type="ARBA" id="ARBA00022553"/>
    </source>
</evidence>
<dbReference type="EMBL" id="FXUG01000010">
    <property type="protein sequence ID" value="SMP67223.1"/>
    <property type="molecule type" value="Genomic_DNA"/>
</dbReference>
<accession>A0ABY1QFZ9</accession>
<dbReference type="InterPro" id="IPR011006">
    <property type="entry name" value="CheY-like_superfamily"/>
</dbReference>
<dbReference type="InterPro" id="IPR001789">
    <property type="entry name" value="Sig_transdc_resp-reg_receiver"/>
</dbReference>
<dbReference type="PANTHER" id="PTHR44591:SF23">
    <property type="entry name" value="CHEY SUBFAMILY"/>
    <property type="match status" value="1"/>
</dbReference>
<dbReference type="CDD" id="cd00156">
    <property type="entry name" value="REC"/>
    <property type="match status" value="1"/>
</dbReference>
<dbReference type="Gene3D" id="3.40.50.2300">
    <property type="match status" value="1"/>
</dbReference>
<feature type="compositionally biased region" description="Basic and acidic residues" evidence="3">
    <location>
        <begin position="126"/>
        <end position="135"/>
    </location>
</feature>
<name>A0ABY1QFZ9_9BACT</name>
<dbReference type="SMART" id="SM00448">
    <property type="entry name" value="REC"/>
    <property type="match status" value="1"/>
</dbReference>
<dbReference type="InterPro" id="IPR050595">
    <property type="entry name" value="Bact_response_regulator"/>
</dbReference>
<evidence type="ECO:0000313" key="5">
    <source>
        <dbReference type="EMBL" id="SMP67223.1"/>
    </source>
</evidence>
<gene>
    <name evidence="5" type="ORF">SAMN06265222_110118</name>
</gene>
<dbReference type="Pfam" id="PF00072">
    <property type="entry name" value="Response_reg"/>
    <property type="match status" value="1"/>
</dbReference>
<feature type="compositionally biased region" description="Basic and acidic residues" evidence="3">
    <location>
        <begin position="154"/>
        <end position="163"/>
    </location>
</feature>
<reference evidence="5 6" key="1">
    <citation type="submission" date="2017-05" db="EMBL/GenBank/DDBJ databases">
        <authorList>
            <person name="Varghese N."/>
            <person name="Submissions S."/>
        </authorList>
    </citation>
    <scope>NUCLEOTIDE SEQUENCE [LARGE SCALE GENOMIC DNA]</scope>
    <source>
        <strain evidence="5 6">DSM 25457</strain>
    </source>
</reference>
<proteinExistence type="predicted"/>
<evidence type="ECO:0000259" key="4">
    <source>
        <dbReference type="PROSITE" id="PS50110"/>
    </source>
</evidence>
<protein>
    <submittedName>
        <fullName evidence="5">Response regulator receiver domain-containing protein</fullName>
    </submittedName>
</protein>
<sequence>MTLRCLVADDVRHNRSLAIHWLHELGYSTMEATDGEDAWRIVKQYPLDLVITDIEMPRQSGLELIQHLREHDDPNVAHTPVVVMSSLQDDLLETAALHFGATIVLHKPLDREDFLQAANAALAKDASEVRGKPDPDTLLDEESHPGVISPTLRRIIDRTRDRS</sequence>
<evidence type="ECO:0000256" key="2">
    <source>
        <dbReference type="PROSITE-ProRule" id="PRU00169"/>
    </source>
</evidence>
<dbReference type="SUPFAM" id="SSF52172">
    <property type="entry name" value="CheY-like"/>
    <property type="match status" value="1"/>
</dbReference>